<comment type="caution">
    <text evidence="7">The sequence shown here is derived from an EMBL/GenBank/DDBJ whole genome shotgun (WGS) entry which is preliminary data.</text>
</comment>
<keyword evidence="3" id="KW-0949">S-adenosyl-L-methionine</keyword>
<keyword evidence="2" id="KW-0808">Transferase</keyword>
<evidence type="ECO:0000313" key="8">
    <source>
        <dbReference type="Proteomes" id="UP001412067"/>
    </source>
</evidence>
<dbReference type="EMBL" id="JBBWWR010000004">
    <property type="protein sequence ID" value="KAK8968466.1"/>
    <property type="molecule type" value="Genomic_DNA"/>
</dbReference>
<evidence type="ECO:0000256" key="1">
    <source>
        <dbReference type="ARBA" id="ARBA00012386"/>
    </source>
</evidence>
<keyword evidence="4" id="KW-0819">tRNA processing</keyword>
<evidence type="ECO:0000256" key="4">
    <source>
        <dbReference type="ARBA" id="ARBA00022694"/>
    </source>
</evidence>
<dbReference type="InterPro" id="IPR039262">
    <property type="entry name" value="DTWD2/TAPT"/>
</dbReference>
<dbReference type="PANTHER" id="PTHR21392:SF4">
    <property type="entry name" value="TRNA-URIDINE AMINOCARBOXYPROPYLTRANSFERASE"/>
    <property type="match status" value="1"/>
</dbReference>
<keyword evidence="8" id="KW-1185">Reference proteome</keyword>
<name>A0ABR2MYI2_9ASPA</name>
<evidence type="ECO:0000256" key="5">
    <source>
        <dbReference type="ARBA" id="ARBA00048718"/>
    </source>
</evidence>
<sequence>MLAYGAPTRRAFPRCGFACRSGASAKQGAAGIALGPPMAASRGWNAHAVGEEQAVVSLTEWQGWGTSSPVPAMVKQVIKGLRALESEANKRMRFGGLGGKIQGTLRIQEDVRHREVYQSLSQSEEKIQFFSARQIACRLLGSRGYLCQKCWIAMEDCMCSKLVPCSFCERIRFWLYMHPKDFLRQNNTGKLLWQLFGVHAASLCLFGVHEHEEIMWDAFKTAGKSKVWFLYPNQNVSPKSVKDIFSGSLFTDPTGEQMDQKQLNFVLIDGTWSNSSAMFRRLKERWAATWDEKDPPCLSLSSTGASVMHKLRPQPAWDRTCTAAAAAGLLSELHHHPELHSYGLDKHAEEVDNALDGLLESLTARRVRMGRSITRRERHNNCI</sequence>
<evidence type="ECO:0000256" key="2">
    <source>
        <dbReference type="ARBA" id="ARBA00022679"/>
    </source>
</evidence>
<proteinExistence type="predicted"/>
<organism evidence="7 8">
    <name type="scientific">Platanthera guangdongensis</name>
    <dbReference type="NCBI Taxonomy" id="2320717"/>
    <lineage>
        <taxon>Eukaryota</taxon>
        <taxon>Viridiplantae</taxon>
        <taxon>Streptophyta</taxon>
        <taxon>Embryophyta</taxon>
        <taxon>Tracheophyta</taxon>
        <taxon>Spermatophyta</taxon>
        <taxon>Magnoliopsida</taxon>
        <taxon>Liliopsida</taxon>
        <taxon>Asparagales</taxon>
        <taxon>Orchidaceae</taxon>
        <taxon>Orchidoideae</taxon>
        <taxon>Orchideae</taxon>
        <taxon>Orchidinae</taxon>
        <taxon>Platanthera</taxon>
    </lineage>
</organism>
<reference evidence="7 8" key="1">
    <citation type="journal article" date="2022" name="Nat. Plants">
        <title>Genomes of leafy and leafless Platanthera orchids illuminate the evolution of mycoheterotrophy.</title>
        <authorList>
            <person name="Li M.H."/>
            <person name="Liu K.W."/>
            <person name="Li Z."/>
            <person name="Lu H.C."/>
            <person name="Ye Q.L."/>
            <person name="Zhang D."/>
            <person name="Wang J.Y."/>
            <person name="Li Y.F."/>
            <person name="Zhong Z.M."/>
            <person name="Liu X."/>
            <person name="Yu X."/>
            <person name="Liu D.K."/>
            <person name="Tu X.D."/>
            <person name="Liu B."/>
            <person name="Hao Y."/>
            <person name="Liao X.Y."/>
            <person name="Jiang Y.T."/>
            <person name="Sun W.H."/>
            <person name="Chen J."/>
            <person name="Chen Y.Q."/>
            <person name="Ai Y."/>
            <person name="Zhai J.W."/>
            <person name="Wu S.S."/>
            <person name="Zhou Z."/>
            <person name="Hsiao Y.Y."/>
            <person name="Wu W.L."/>
            <person name="Chen Y.Y."/>
            <person name="Lin Y.F."/>
            <person name="Hsu J.L."/>
            <person name="Li C.Y."/>
            <person name="Wang Z.W."/>
            <person name="Zhao X."/>
            <person name="Zhong W.Y."/>
            <person name="Ma X.K."/>
            <person name="Ma L."/>
            <person name="Huang J."/>
            <person name="Chen G.Z."/>
            <person name="Huang M.Z."/>
            <person name="Huang L."/>
            <person name="Peng D.H."/>
            <person name="Luo Y.B."/>
            <person name="Zou S.Q."/>
            <person name="Chen S.P."/>
            <person name="Lan S."/>
            <person name="Tsai W.C."/>
            <person name="Van de Peer Y."/>
            <person name="Liu Z.J."/>
        </authorList>
    </citation>
    <scope>NUCLEOTIDE SEQUENCE [LARGE SCALE GENOMIC DNA]</scope>
    <source>
        <strain evidence="7">Lor288</strain>
    </source>
</reference>
<dbReference type="SMART" id="SM01144">
    <property type="entry name" value="DTW"/>
    <property type="match status" value="1"/>
</dbReference>
<accession>A0ABR2MYI2</accession>
<evidence type="ECO:0000259" key="6">
    <source>
        <dbReference type="SMART" id="SM01144"/>
    </source>
</evidence>
<dbReference type="Pfam" id="PF03942">
    <property type="entry name" value="DTW"/>
    <property type="match status" value="1"/>
</dbReference>
<evidence type="ECO:0000256" key="3">
    <source>
        <dbReference type="ARBA" id="ARBA00022691"/>
    </source>
</evidence>
<gene>
    <name evidence="7" type="ORF">KSP40_PGU006587</name>
</gene>
<feature type="domain" description="DTW" evidence="6">
    <location>
        <begin position="143"/>
        <end position="371"/>
    </location>
</feature>
<protein>
    <recommendedName>
        <fullName evidence="1">tRNA-uridine aminocarboxypropyltransferase</fullName>
        <ecNumber evidence="1">2.5.1.25</ecNumber>
    </recommendedName>
</protein>
<dbReference type="InterPro" id="IPR005636">
    <property type="entry name" value="DTW"/>
</dbReference>
<dbReference type="Proteomes" id="UP001412067">
    <property type="component" value="Unassembled WGS sequence"/>
</dbReference>
<dbReference type="EC" id="2.5.1.25" evidence="1"/>
<evidence type="ECO:0000313" key="7">
    <source>
        <dbReference type="EMBL" id="KAK8968466.1"/>
    </source>
</evidence>
<dbReference type="PANTHER" id="PTHR21392">
    <property type="entry name" value="TRNA-URIDINE AMINOCARBOXYPROPYLTRANSFERASE 2"/>
    <property type="match status" value="1"/>
</dbReference>
<comment type="catalytic activity">
    <reaction evidence="5">
        <text>a uridine in tRNA + S-adenosyl-L-methionine = a 3-[(3S)-3-amino-3-carboxypropyl]uridine in tRNA + S-methyl-5'-thioadenosine + H(+)</text>
        <dbReference type="Rhea" id="RHEA:62432"/>
        <dbReference type="Rhea" id="RHEA-COMP:13339"/>
        <dbReference type="Rhea" id="RHEA-COMP:16092"/>
        <dbReference type="ChEBI" id="CHEBI:15378"/>
        <dbReference type="ChEBI" id="CHEBI:17509"/>
        <dbReference type="ChEBI" id="CHEBI:59789"/>
        <dbReference type="ChEBI" id="CHEBI:65315"/>
        <dbReference type="ChEBI" id="CHEBI:82930"/>
        <dbReference type="EC" id="2.5.1.25"/>
    </reaction>
</comment>